<dbReference type="STRING" id="1123404.SAMN02745784_00102"/>
<keyword evidence="1" id="KW-0472">Membrane</keyword>
<dbReference type="AlphaFoldDB" id="A0A1M4S6N2"/>
<name>A0A1M4S6N2_9FIRM</name>
<keyword evidence="1" id="KW-0812">Transmembrane</keyword>
<evidence type="ECO:0000313" key="2">
    <source>
        <dbReference type="EMBL" id="SHE27858.1"/>
    </source>
</evidence>
<organism evidence="2 3">
    <name type="scientific">Tissierella praeacuta DSM 18095</name>
    <dbReference type="NCBI Taxonomy" id="1123404"/>
    <lineage>
        <taxon>Bacteria</taxon>
        <taxon>Bacillati</taxon>
        <taxon>Bacillota</taxon>
        <taxon>Tissierellia</taxon>
        <taxon>Tissierellales</taxon>
        <taxon>Tissierellaceae</taxon>
        <taxon>Tissierella</taxon>
    </lineage>
</organism>
<proteinExistence type="predicted"/>
<dbReference type="EMBL" id="FQTY01000001">
    <property type="protein sequence ID" value="SHE27858.1"/>
    <property type="molecule type" value="Genomic_DNA"/>
</dbReference>
<dbReference type="Proteomes" id="UP000184114">
    <property type="component" value="Unassembled WGS sequence"/>
</dbReference>
<sequence>MDRGKYKLNKNFLKNNKYYNKLVNRIIFVLVILLIILVIKMMDNKTSNSIIKIIERNIYYDFSMEKDGKKVKDYLVKVVDSSKGTLEGLVEQFSKDIN</sequence>
<keyword evidence="1" id="KW-1133">Transmembrane helix</keyword>
<protein>
    <submittedName>
        <fullName evidence="2">Uncharacterized protein</fullName>
    </submittedName>
</protein>
<dbReference type="GeneID" id="90994795"/>
<dbReference type="RefSeq" id="WP_072971610.1">
    <property type="nucleotide sequence ID" value="NZ_FQTY01000001.1"/>
</dbReference>
<evidence type="ECO:0000256" key="1">
    <source>
        <dbReference type="SAM" id="Phobius"/>
    </source>
</evidence>
<keyword evidence="3" id="KW-1185">Reference proteome</keyword>
<gene>
    <name evidence="2" type="ORF">SAMN02745784_00102</name>
</gene>
<feature type="transmembrane region" description="Helical" evidence="1">
    <location>
        <begin position="22"/>
        <end position="42"/>
    </location>
</feature>
<reference evidence="3" key="1">
    <citation type="submission" date="2016-11" db="EMBL/GenBank/DDBJ databases">
        <authorList>
            <person name="Varghese N."/>
            <person name="Submissions S."/>
        </authorList>
    </citation>
    <scope>NUCLEOTIDE SEQUENCE [LARGE SCALE GENOMIC DNA]</scope>
    <source>
        <strain evidence="3">DSM 18095</strain>
    </source>
</reference>
<evidence type="ECO:0000313" key="3">
    <source>
        <dbReference type="Proteomes" id="UP000184114"/>
    </source>
</evidence>
<accession>A0A1M4S6N2</accession>